<proteinExistence type="predicted"/>
<sequence>MASKKKSRLSSVDSNFKVEMEDVNVEGDAALIGRSLFNCWEIVLQHEKVWSKKRSGETSRRLRSAITFLQSLILLVSHLDNYERYFRMAVFDLEVNDILTCIRAFKGATKEDQNLVIEHRNQIRFHLLAFFRLFEAFVASVGEELEWETPPAVVVEKIEKVNIGDDVVDPDIDPDGIL</sequence>
<organism evidence="1">
    <name type="scientific">Paramoeba aestuarina</name>
    <dbReference type="NCBI Taxonomy" id="180227"/>
    <lineage>
        <taxon>Eukaryota</taxon>
        <taxon>Amoebozoa</taxon>
        <taxon>Discosea</taxon>
        <taxon>Flabellinia</taxon>
        <taxon>Dactylopodida</taxon>
        <taxon>Paramoebidae</taxon>
        <taxon>Paramoeba</taxon>
    </lineage>
</organism>
<dbReference type="AlphaFoldDB" id="A0A7S4NP87"/>
<evidence type="ECO:0000313" key="1">
    <source>
        <dbReference type="EMBL" id="CAE2301197.1"/>
    </source>
</evidence>
<name>A0A7S4NP87_9EUKA</name>
<dbReference type="EMBL" id="HBKR01014100">
    <property type="protein sequence ID" value="CAE2301197.1"/>
    <property type="molecule type" value="Transcribed_RNA"/>
</dbReference>
<reference evidence="1" key="1">
    <citation type="submission" date="2021-01" db="EMBL/GenBank/DDBJ databases">
        <authorList>
            <person name="Corre E."/>
            <person name="Pelletier E."/>
            <person name="Niang G."/>
            <person name="Scheremetjew M."/>
            <person name="Finn R."/>
            <person name="Kale V."/>
            <person name="Holt S."/>
            <person name="Cochrane G."/>
            <person name="Meng A."/>
            <person name="Brown T."/>
            <person name="Cohen L."/>
        </authorList>
    </citation>
    <scope>NUCLEOTIDE SEQUENCE</scope>
    <source>
        <strain evidence="1">SoJaBio B1-5/56/2</strain>
    </source>
</reference>
<accession>A0A7S4NP87</accession>
<gene>
    <name evidence="1" type="ORF">NAES01612_LOCUS9333</name>
</gene>
<protein>
    <submittedName>
        <fullName evidence="1">Uncharacterized protein</fullName>
    </submittedName>
</protein>